<comment type="caution">
    <text evidence="1">The sequence shown here is derived from an EMBL/GenBank/DDBJ whole genome shotgun (WGS) entry which is preliminary data.</text>
</comment>
<dbReference type="HOGENOM" id="CLU_3281831_0_0_5"/>
<protein>
    <submittedName>
        <fullName evidence="1">Uncharacterized protein</fullName>
    </submittedName>
</protein>
<proteinExistence type="predicted"/>
<accession>D5RUI5</accession>
<evidence type="ECO:0000313" key="1">
    <source>
        <dbReference type="EMBL" id="EFH09035.1"/>
    </source>
</evidence>
<gene>
    <name evidence="1" type="ORF">HMPREF0731_4747</name>
</gene>
<dbReference type="AlphaFoldDB" id="D5RUI5"/>
<keyword evidence="2" id="KW-1185">Reference proteome</keyword>
<dbReference type="EMBL" id="ADVL01000999">
    <property type="protein sequence ID" value="EFH09035.1"/>
    <property type="molecule type" value="Genomic_DNA"/>
</dbReference>
<evidence type="ECO:0000313" key="2">
    <source>
        <dbReference type="Proteomes" id="UP000005324"/>
    </source>
</evidence>
<dbReference type="Proteomes" id="UP000005324">
    <property type="component" value="Unassembled WGS sequence"/>
</dbReference>
<reference evidence="1 2" key="1">
    <citation type="submission" date="2010-04" db="EMBL/GenBank/DDBJ databases">
        <authorList>
            <person name="Qin X."/>
            <person name="Bachman B."/>
            <person name="Battles P."/>
            <person name="Bell A."/>
            <person name="Bess C."/>
            <person name="Bickham C."/>
            <person name="Chaboub L."/>
            <person name="Chen D."/>
            <person name="Coyle M."/>
            <person name="Deiros D.R."/>
            <person name="Dinh H."/>
            <person name="Forbes L."/>
            <person name="Fowler G."/>
            <person name="Francisco L."/>
            <person name="Fu Q."/>
            <person name="Gubbala S."/>
            <person name="Hale W."/>
            <person name="Han Y."/>
            <person name="Hemphill L."/>
            <person name="Highlander S.K."/>
            <person name="Hirani K."/>
            <person name="Hogues M."/>
            <person name="Jackson L."/>
            <person name="Jakkamsetti A."/>
            <person name="Javaid M."/>
            <person name="Jiang H."/>
            <person name="Korchina V."/>
            <person name="Kovar C."/>
            <person name="Lara F."/>
            <person name="Lee S."/>
            <person name="Mata R."/>
            <person name="Mathew T."/>
            <person name="Moen C."/>
            <person name="Morales K."/>
            <person name="Munidasa M."/>
            <person name="Nazareth L."/>
            <person name="Ngo R."/>
            <person name="Nguyen L."/>
            <person name="Okwuonu G."/>
            <person name="Ongeri F."/>
            <person name="Patil S."/>
            <person name="Petrosino J."/>
            <person name="Pham C."/>
            <person name="Pham P."/>
            <person name="Pu L.-L."/>
            <person name="Puazo M."/>
            <person name="Raj R."/>
            <person name="Reid J."/>
            <person name="Rouhana J."/>
            <person name="Saada N."/>
            <person name="Shang Y."/>
            <person name="Simmons D."/>
            <person name="Thornton R."/>
            <person name="Warren J."/>
            <person name="Weissenberger G."/>
            <person name="Zhang J."/>
            <person name="Zhang L."/>
            <person name="Zhou C."/>
            <person name="Zhu D."/>
            <person name="Muzny D."/>
            <person name="Worley K."/>
            <person name="Gibbs R."/>
        </authorList>
    </citation>
    <scope>NUCLEOTIDE SEQUENCE [LARGE SCALE GENOMIC DNA]</scope>
    <source>
        <strain evidence="1 2">ATCC 49957</strain>
    </source>
</reference>
<name>D5RUI5_9PROT</name>
<sequence>ADALWLAAGLGLQLGLAAWRDHHRARARAQAVDATVTRAT</sequence>
<organism evidence="1 2">
    <name type="scientific">Pseudoroseomonas cervicalis ATCC 49957</name>
    <dbReference type="NCBI Taxonomy" id="525371"/>
    <lineage>
        <taxon>Bacteria</taxon>
        <taxon>Pseudomonadati</taxon>
        <taxon>Pseudomonadota</taxon>
        <taxon>Alphaproteobacteria</taxon>
        <taxon>Acetobacterales</taxon>
        <taxon>Roseomonadaceae</taxon>
        <taxon>Roseomonas</taxon>
    </lineage>
</organism>
<feature type="non-terminal residue" evidence="1">
    <location>
        <position position="1"/>
    </location>
</feature>